<dbReference type="Pfam" id="PF01272">
    <property type="entry name" value="GreA_GreB"/>
    <property type="match status" value="1"/>
</dbReference>
<name>A0A6J6HYF9_9ZZZZ</name>
<feature type="domain" description="Transcription elongation factor GreA/GreB N-terminal" evidence="10">
    <location>
        <begin position="7"/>
        <end position="76"/>
    </location>
</feature>
<dbReference type="InterPro" id="IPR022691">
    <property type="entry name" value="Tscrpt_elong_fac_GreA/B_N"/>
</dbReference>
<dbReference type="EMBL" id="CAEZVF010000044">
    <property type="protein sequence ID" value="CAB4619081.1"/>
    <property type="molecule type" value="Genomic_DNA"/>
</dbReference>
<dbReference type="FunFam" id="1.10.287.180:FF:000001">
    <property type="entry name" value="Transcription elongation factor GreA"/>
    <property type="match status" value="1"/>
</dbReference>
<dbReference type="InterPro" id="IPR036953">
    <property type="entry name" value="GreA/GreB_C_sf"/>
</dbReference>
<organism evidence="11">
    <name type="scientific">freshwater metagenome</name>
    <dbReference type="NCBI Taxonomy" id="449393"/>
    <lineage>
        <taxon>unclassified sequences</taxon>
        <taxon>metagenomes</taxon>
        <taxon>ecological metagenomes</taxon>
    </lineage>
</organism>
<evidence type="ECO:0000256" key="5">
    <source>
        <dbReference type="ARBA" id="ARBA00023163"/>
    </source>
</evidence>
<dbReference type="Gene3D" id="3.10.50.30">
    <property type="entry name" value="Transcription elongation factor, GreA/GreB, C-terminal domain"/>
    <property type="match status" value="1"/>
</dbReference>
<reference evidence="11" key="1">
    <citation type="submission" date="2020-05" db="EMBL/GenBank/DDBJ databases">
        <authorList>
            <person name="Chiriac C."/>
            <person name="Salcher M."/>
            <person name="Ghai R."/>
            <person name="Kavagutti S V."/>
        </authorList>
    </citation>
    <scope>NUCLEOTIDE SEQUENCE</scope>
</reference>
<dbReference type="InterPro" id="IPR023459">
    <property type="entry name" value="Tscrpt_elong_fac_GreA/B_fam"/>
</dbReference>
<feature type="region of interest" description="Disordered" evidence="8">
    <location>
        <begin position="39"/>
        <end position="61"/>
    </location>
</feature>
<gene>
    <name evidence="11" type="ORF">UFOPK1939_00431</name>
</gene>
<keyword evidence="4" id="KW-0238">DNA-binding</keyword>
<dbReference type="PANTHER" id="PTHR30437:SF4">
    <property type="entry name" value="TRANSCRIPTION ELONGATION FACTOR GREA"/>
    <property type="match status" value="1"/>
</dbReference>
<evidence type="ECO:0000259" key="10">
    <source>
        <dbReference type="Pfam" id="PF03449"/>
    </source>
</evidence>
<dbReference type="GO" id="GO:0003677">
    <property type="term" value="F:DNA binding"/>
    <property type="evidence" value="ECO:0007669"/>
    <property type="project" value="UniProtKB-KW"/>
</dbReference>
<protein>
    <recommendedName>
        <fullName evidence="2">Transcription elongation factor GreA</fullName>
    </recommendedName>
    <alternativeName>
        <fullName evidence="7">Transcript cleavage factor GreA</fullName>
    </alternativeName>
</protein>
<keyword evidence="5" id="KW-0804">Transcription</keyword>
<evidence type="ECO:0000313" key="11">
    <source>
        <dbReference type="EMBL" id="CAB4619081.1"/>
    </source>
</evidence>
<dbReference type="NCBIfam" id="NF001262">
    <property type="entry name" value="PRK00226.1-3"/>
    <property type="match status" value="1"/>
</dbReference>
<comment type="similarity">
    <text evidence="1">Belongs to the GreA/GreB family.</text>
</comment>
<dbReference type="GO" id="GO:0032784">
    <property type="term" value="P:regulation of DNA-templated transcription elongation"/>
    <property type="evidence" value="ECO:0007669"/>
    <property type="project" value="InterPro"/>
</dbReference>
<dbReference type="AlphaFoldDB" id="A0A6J6HYF9"/>
<dbReference type="PROSITE" id="PS00830">
    <property type="entry name" value="GREAB_2"/>
    <property type="match status" value="1"/>
</dbReference>
<dbReference type="GO" id="GO:0006354">
    <property type="term" value="P:DNA-templated transcription elongation"/>
    <property type="evidence" value="ECO:0007669"/>
    <property type="project" value="TreeGrafter"/>
</dbReference>
<evidence type="ECO:0000256" key="6">
    <source>
        <dbReference type="ARBA" id="ARBA00024916"/>
    </source>
</evidence>
<dbReference type="InterPro" id="IPR028624">
    <property type="entry name" value="Tscrpt_elong_fac_GreA/B"/>
</dbReference>
<evidence type="ECO:0000256" key="8">
    <source>
        <dbReference type="SAM" id="MobiDB-lite"/>
    </source>
</evidence>
<dbReference type="PIRSF" id="PIRSF006092">
    <property type="entry name" value="GreA_GreB"/>
    <property type="match status" value="1"/>
</dbReference>
<evidence type="ECO:0000256" key="7">
    <source>
        <dbReference type="ARBA" id="ARBA00030776"/>
    </source>
</evidence>
<evidence type="ECO:0000256" key="1">
    <source>
        <dbReference type="ARBA" id="ARBA00008213"/>
    </source>
</evidence>
<dbReference type="InterPro" id="IPR018151">
    <property type="entry name" value="TF_GreA/GreB_CS"/>
</dbReference>
<evidence type="ECO:0000256" key="3">
    <source>
        <dbReference type="ARBA" id="ARBA00023015"/>
    </source>
</evidence>
<dbReference type="GO" id="GO:0070063">
    <property type="term" value="F:RNA polymerase binding"/>
    <property type="evidence" value="ECO:0007669"/>
    <property type="project" value="InterPro"/>
</dbReference>
<dbReference type="Pfam" id="PF03449">
    <property type="entry name" value="GreA_GreB_N"/>
    <property type="match status" value="1"/>
</dbReference>
<proteinExistence type="inferred from homology"/>
<dbReference type="PANTHER" id="PTHR30437">
    <property type="entry name" value="TRANSCRIPTION ELONGATION FACTOR GREA"/>
    <property type="match status" value="1"/>
</dbReference>
<dbReference type="InterPro" id="IPR036805">
    <property type="entry name" value="Tscrpt_elong_fac_GreA/B_N_sf"/>
</dbReference>
<evidence type="ECO:0000259" key="9">
    <source>
        <dbReference type="Pfam" id="PF01272"/>
    </source>
</evidence>
<dbReference type="SUPFAM" id="SSF54534">
    <property type="entry name" value="FKBP-like"/>
    <property type="match status" value="1"/>
</dbReference>
<sequence>MDPEPLWLTQDAFDRLQAEMDDRTGPLRAKITSRIEAAREEGDLKENGGYHAAKEEQGKNEARIRQLRQMLENAEVGAPVHDGTVQAGSLVTIRFAGDDDTEQFLLGSREESAHTSVDVYSLKSPLGAAVLGLSVGDTGTFTAPNGRDITVEVVAVDPYTG</sequence>
<evidence type="ECO:0000256" key="2">
    <source>
        <dbReference type="ARBA" id="ARBA00013729"/>
    </source>
</evidence>
<feature type="domain" description="Transcription elongation factor GreA/GreB C-terminal" evidence="9">
    <location>
        <begin position="82"/>
        <end position="157"/>
    </location>
</feature>
<evidence type="ECO:0000256" key="4">
    <source>
        <dbReference type="ARBA" id="ARBA00023125"/>
    </source>
</evidence>
<dbReference type="InterPro" id="IPR001437">
    <property type="entry name" value="Tscrpt_elong_fac_GreA/B_C"/>
</dbReference>
<dbReference type="SUPFAM" id="SSF46557">
    <property type="entry name" value="GreA transcript cleavage protein, N-terminal domain"/>
    <property type="match status" value="1"/>
</dbReference>
<keyword evidence="3" id="KW-0805">Transcription regulation</keyword>
<accession>A0A6J6HYF9</accession>
<dbReference type="HAMAP" id="MF_00105">
    <property type="entry name" value="GreA_GreB"/>
    <property type="match status" value="1"/>
</dbReference>
<dbReference type="Gene3D" id="1.10.287.180">
    <property type="entry name" value="Transcription elongation factor, GreA/GreB, N-terminal domain"/>
    <property type="match status" value="1"/>
</dbReference>
<comment type="function">
    <text evidence="6">Necessary for efficient RNA polymerase transcription elongation past template-encoded arresting sites. The arresting sites in DNA have the property of trapping a certain fraction of elongating RNA polymerases that pass through, resulting in locked ternary complexes. Cleavage of the nascent transcript by cleavage factors such as GreA or GreB allows the resumption of elongation from the new 3'terminus. GreA releases sequences of 2 to 3 nucleotides.</text>
</comment>